<proteinExistence type="predicted"/>
<accession>A0A1G9SET3</accession>
<protein>
    <recommendedName>
        <fullName evidence="3">Nucleoid-associated protein</fullName>
    </recommendedName>
</protein>
<name>A0A1G9SET3_9FIRM</name>
<keyword evidence="2" id="KW-1185">Reference proteome</keyword>
<dbReference type="Pfam" id="PF04245">
    <property type="entry name" value="NA37"/>
    <property type="match status" value="1"/>
</dbReference>
<organism evidence="1 2">
    <name type="scientific">Megasphaera paucivorans</name>
    <dbReference type="NCBI Taxonomy" id="349095"/>
    <lineage>
        <taxon>Bacteria</taxon>
        <taxon>Bacillati</taxon>
        <taxon>Bacillota</taxon>
        <taxon>Negativicutes</taxon>
        <taxon>Veillonellales</taxon>
        <taxon>Veillonellaceae</taxon>
        <taxon>Megasphaera</taxon>
    </lineage>
</organism>
<evidence type="ECO:0008006" key="3">
    <source>
        <dbReference type="Google" id="ProtNLM"/>
    </source>
</evidence>
<dbReference type="EMBL" id="FNHQ01000005">
    <property type="protein sequence ID" value="SDM33840.1"/>
    <property type="molecule type" value="Genomic_DNA"/>
</dbReference>
<gene>
    <name evidence="1" type="ORF">SAMN05660299_00694</name>
</gene>
<evidence type="ECO:0000313" key="1">
    <source>
        <dbReference type="EMBL" id="SDM33840.1"/>
    </source>
</evidence>
<reference evidence="1 2" key="1">
    <citation type="submission" date="2016-10" db="EMBL/GenBank/DDBJ databases">
        <authorList>
            <person name="de Groot N.N."/>
        </authorList>
    </citation>
    <scope>NUCLEOTIDE SEQUENCE [LARGE SCALE GENOMIC DNA]</scope>
    <source>
        <strain evidence="1 2">DSM 16981</strain>
    </source>
</reference>
<dbReference type="RefSeq" id="WP_091648176.1">
    <property type="nucleotide sequence ID" value="NZ_FNHQ01000005.1"/>
</dbReference>
<dbReference type="AlphaFoldDB" id="A0A1G9SET3"/>
<sequence length="332" mass="37151">MMIRKGILHILDFNSGVCILSQEELDFSRGEVDIFLEKHIERAQNDSASQTGIFYESSPFKLRLQQYRSEQMEFASFTAEVANTLYEGLSGSEETASVDLVVVDYTDNDIPYVAVLLLGHKTAYTHEVNRTDGRISNQLIRHFAILPNVTQKIESYAVIRCDDLSIRLFDKKRIIDGQEVFVLADRVLQCTTQISAKDAIKKVNQTVGKVAKEYGANSAVALSKAKSYIMENAAVSDGFSPVALGKEVFSDSREMQQAFETQVAEEKLPVDVKVEKQVAVKTGKNHKIKTDTGIEVIFPAAYFENQEYIEFVNNPNGTISIEIKNIGKITDK</sequence>
<dbReference type="GO" id="GO:0009295">
    <property type="term" value="C:nucleoid"/>
    <property type="evidence" value="ECO:0007669"/>
    <property type="project" value="InterPro"/>
</dbReference>
<dbReference type="OrthoDB" id="3171075at2"/>
<dbReference type="Proteomes" id="UP000199309">
    <property type="component" value="Unassembled WGS sequence"/>
</dbReference>
<evidence type="ECO:0000313" key="2">
    <source>
        <dbReference type="Proteomes" id="UP000199309"/>
    </source>
</evidence>
<dbReference type="InterPro" id="IPR007358">
    <property type="entry name" value="Nucleoid_associated_NdpA"/>
</dbReference>
<dbReference type="STRING" id="349095.SAMN05660299_00694"/>